<reference evidence="4" key="1">
    <citation type="submission" date="2022-01" db="EMBL/GenBank/DDBJ databases">
        <authorList>
            <person name="King R."/>
        </authorList>
    </citation>
    <scope>NUCLEOTIDE SEQUENCE</scope>
</reference>
<evidence type="ECO:0000313" key="4">
    <source>
        <dbReference type="EMBL" id="CAG9809984.1"/>
    </source>
</evidence>
<dbReference type="Gene3D" id="3.40.50.1820">
    <property type="entry name" value="alpha/beta hydrolase"/>
    <property type="match status" value="1"/>
</dbReference>
<protein>
    <recommendedName>
        <fullName evidence="3">Carboxylesterase type B domain-containing protein</fullName>
    </recommendedName>
</protein>
<feature type="chain" id="PRO_5040278560" description="Carboxylesterase type B domain-containing protein" evidence="2">
    <location>
        <begin position="20"/>
        <end position="589"/>
    </location>
</feature>
<dbReference type="Pfam" id="PF00135">
    <property type="entry name" value="COesterase"/>
    <property type="match status" value="1"/>
</dbReference>
<dbReference type="EMBL" id="OU895879">
    <property type="protein sequence ID" value="CAG9809984.1"/>
    <property type="molecule type" value="Genomic_DNA"/>
</dbReference>
<dbReference type="PROSITE" id="PS00941">
    <property type="entry name" value="CARBOXYLESTERASE_B_2"/>
    <property type="match status" value="1"/>
</dbReference>
<reference evidence="4" key="2">
    <citation type="submission" date="2022-10" db="EMBL/GenBank/DDBJ databases">
        <authorList>
            <consortium name="ENA_rothamsted_submissions"/>
            <consortium name="culmorum"/>
            <person name="King R."/>
        </authorList>
    </citation>
    <scope>NUCLEOTIDE SEQUENCE</scope>
</reference>
<dbReference type="InterPro" id="IPR019819">
    <property type="entry name" value="Carboxylesterase_B_CS"/>
</dbReference>
<evidence type="ECO:0000313" key="5">
    <source>
        <dbReference type="Proteomes" id="UP001153620"/>
    </source>
</evidence>
<feature type="domain" description="Carboxylesterase type B" evidence="3">
    <location>
        <begin position="25"/>
        <end position="567"/>
    </location>
</feature>
<dbReference type="InterPro" id="IPR029058">
    <property type="entry name" value="AB_hydrolase_fold"/>
</dbReference>
<evidence type="ECO:0000256" key="1">
    <source>
        <dbReference type="ARBA" id="ARBA00023180"/>
    </source>
</evidence>
<sequence>MKFLFLFFLFLILSDFCGARTAENLKVRIDDGKIIGRYMTSISGRGIRAFLGLPYAAPPIGELRFKAAKKPTPWFQDSLLAHNEPPMCTQINIYDRTKKRVIGQEDCLYLNVYTPNINITEKNFKKLNVMVWFHGGGFVEGHSGHSLYGPEYILEHDIVLVTGNYRLGPLGFLSTEDEYCSGNFGLKDQLMMLEWVQMNIEKFGGDGNSVTIFGENAGAASVNYHMFSPMSRGLFHRAISQSGNVMDVWAEPHRQGLAKMKAIRLADKMNCPISGSTIREMVECLRNVPAEEIIASVGDFLEWDFDPLVPFGPVVESSELEEEPFIMDLNYKKFSLDIPWLLGINSEEGIFKTAGILNSLKLTNDLAQNWETIIPTSFYYDHLSEQEITEINVAIYGFYYKLGFLGEYKENLTSMWSDGWMVNGIIDNLQQRLEGNNRDNTYVYLFSHKGSISFSEILGANREKFFGTCHGDDLLYLFPIRHNTPQYYNSIPTNEDTKLRKLMTKLWVNFATTGNPTPEWSKKSKLPYWTPASKFPLDYMQIGNENGKSDKLLEMKKDLYTEHAEFWIKLREKYGLRAWKNEKKGRDEL</sequence>
<dbReference type="SUPFAM" id="SSF53474">
    <property type="entry name" value="alpha/beta-Hydrolases"/>
    <property type="match status" value="1"/>
</dbReference>
<gene>
    <name evidence="4" type="ORF">CHIRRI_LOCUS12801</name>
</gene>
<dbReference type="InterPro" id="IPR002018">
    <property type="entry name" value="CarbesteraseB"/>
</dbReference>
<keyword evidence="2" id="KW-0732">Signal</keyword>
<accession>A0A9N9WXJ6</accession>
<dbReference type="Proteomes" id="UP001153620">
    <property type="component" value="Chromosome 3"/>
</dbReference>
<keyword evidence="1" id="KW-0325">Glycoprotein</keyword>
<feature type="signal peptide" evidence="2">
    <location>
        <begin position="1"/>
        <end position="19"/>
    </location>
</feature>
<keyword evidence="5" id="KW-1185">Reference proteome</keyword>
<evidence type="ECO:0000256" key="2">
    <source>
        <dbReference type="SAM" id="SignalP"/>
    </source>
</evidence>
<dbReference type="AlphaFoldDB" id="A0A9N9WXJ6"/>
<name>A0A9N9WXJ6_9DIPT</name>
<organism evidence="4 5">
    <name type="scientific">Chironomus riparius</name>
    <dbReference type="NCBI Taxonomy" id="315576"/>
    <lineage>
        <taxon>Eukaryota</taxon>
        <taxon>Metazoa</taxon>
        <taxon>Ecdysozoa</taxon>
        <taxon>Arthropoda</taxon>
        <taxon>Hexapoda</taxon>
        <taxon>Insecta</taxon>
        <taxon>Pterygota</taxon>
        <taxon>Neoptera</taxon>
        <taxon>Endopterygota</taxon>
        <taxon>Diptera</taxon>
        <taxon>Nematocera</taxon>
        <taxon>Chironomoidea</taxon>
        <taxon>Chironomidae</taxon>
        <taxon>Chironominae</taxon>
        <taxon>Chironomus</taxon>
    </lineage>
</organism>
<evidence type="ECO:0000259" key="3">
    <source>
        <dbReference type="Pfam" id="PF00135"/>
    </source>
</evidence>
<proteinExistence type="predicted"/>
<dbReference type="InterPro" id="IPR050309">
    <property type="entry name" value="Type-B_Carboxylest/Lipase"/>
</dbReference>
<dbReference type="PANTHER" id="PTHR11559">
    <property type="entry name" value="CARBOXYLESTERASE"/>
    <property type="match status" value="1"/>
</dbReference>
<dbReference type="OrthoDB" id="19653at2759"/>